<evidence type="ECO:0000256" key="2">
    <source>
        <dbReference type="SAM" id="SignalP"/>
    </source>
</evidence>
<feature type="region of interest" description="Disordered" evidence="1">
    <location>
        <begin position="70"/>
        <end position="167"/>
    </location>
</feature>
<reference evidence="3 4" key="1">
    <citation type="submission" date="2021-06" db="EMBL/GenBank/DDBJ databases">
        <authorList>
            <person name="Palmer J.M."/>
        </authorList>
    </citation>
    <scope>NUCLEOTIDE SEQUENCE [LARGE SCALE GENOMIC DNA]</scope>
    <source>
        <strain evidence="3 4">XC_2019</strain>
        <tissue evidence="3">Muscle</tissue>
    </source>
</reference>
<feature type="compositionally biased region" description="Basic and acidic residues" evidence="1">
    <location>
        <begin position="83"/>
        <end position="107"/>
    </location>
</feature>
<comment type="caution">
    <text evidence="3">The sequence shown here is derived from an EMBL/GenBank/DDBJ whole genome shotgun (WGS) entry which is preliminary data.</text>
</comment>
<evidence type="ECO:0000313" key="3">
    <source>
        <dbReference type="EMBL" id="MEQ2200506.1"/>
    </source>
</evidence>
<name>A0ABV0QXC8_9TELE</name>
<feature type="compositionally biased region" description="Low complexity" evidence="1">
    <location>
        <begin position="108"/>
        <end position="124"/>
    </location>
</feature>
<feature type="signal peptide" evidence="2">
    <location>
        <begin position="1"/>
        <end position="16"/>
    </location>
</feature>
<accession>A0ABV0QXC8</accession>
<keyword evidence="4" id="KW-1185">Reference proteome</keyword>
<protein>
    <submittedName>
        <fullName evidence="3">Uncharacterized protein</fullName>
    </submittedName>
</protein>
<keyword evidence="2" id="KW-0732">Signal</keyword>
<feature type="chain" id="PRO_5045059460" evidence="2">
    <location>
        <begin position="17"/>
        <end position="167"/>
    </location>
</feature>
<evidence type="ECO:0000313" key="4">
    <source>
        <dbReference type="Proteomes" id="UP001434883"/>
    </source>
</evidence>
<proteinExistence type="predicted"/>
<dbReference type="EMBL" id="JAHRIN010026139">
    <property type="protein sequence ID" value="MEQ2200506.1"/>
    <property type="molecule type" value="Genomic_DNA"/>
</dbReference>
<sequence>MACLMYLFYFAAMVKCRTLAEMAAATSVHVVAIIEPIIQHADWFFPEVDLPILTALVLSEVDFNVTGMFSMPSHPPTPDLEPGLDRKRPGSTGHDGDSHTPRKDRYPSRPNLSLSLPLGLPSRPKTLSRQESRGPAVSALYVVADESVTVTETPTEDLPSPDFKAVP</sequence>
<evidence type="ECO:0000256" key="1">
    <source>
        <dbReference type="SAM" id="MobiDB-lite"/>
    </source>
</evidence>
<dbReference type="Proteomes" id="UP001434883">
    <property type="component" value="Unassembled WGS sequence"/>
</dbReference>
<gene>
    <name evidence="3" type="ORF">XENOCAPTIV_030340</name>
</gene>
<organism evidence="3 4">
    <name type="scientific">Xenoophorus captivus</name>
    <dbReference type="NCBI Taxonomy" id="1517983"/>
    <lineage>
        <taxon>Eukaryota</taxon>
        <taxon>Metazoa</taxon>
        <taxon>Chordata</taxon>
        <taxon>Craniata</taxon>
        <taxon>Vertebrata</taxon>
        <taxon>Euteleostomi</taxon>
        <taxon>Actinopterygii</taxon>
        <taxon>Neopterygii</taxon>
        <taxon>Teleostei</taxon>
        <taxon>Neoteleostei</taxon>
        <taxon>Acanthomorphata</taxon>
        <taxon>Ovalentaria</taxon>
        <taxon>Atherinomorphae</taxon>
        <taxon>Cyprinodontiformes</taxon>
        <taxon>Goodeidae</taxon>
        <taxon>Xenoophorus</taxon>
    </lineage>
</organism>